<keyword evidence="2" id="KW-0349">Heme</keyword>
<gene>
    <name evidence="9" type="ORF">KY5_6082</name>
</gene>
<protein>
    <submittedName>
        <fullName evidence="9">Cobalamin biosynthesis protein CobG</fullName>
    </submittedName>
</protein>
<evidence type="ECO:0000256" key="4">
    <source>
        <dbReference type="ARBA" id="ARBA00023002"/>
    </source>
</evidence>
<dbReference type="SUPFAM" id="SSF55124">
    <property type="entry name" value="Nitrite/Sulfite reductase N-terminal domain-like"/>
    <property type="match status" value="2"/>
</dbReference>
<organism evidence="9 10">
    <name type="scientific">Streptomyces formicae</name>
    <dbReference type="NCBI Taxonomy" id="1616117"/>
    <lineage>
        <taxon>Bacteria</taxon>
        <taxon>Bacillati</taxon>
        <taxon>Actinomycetota</taxon>
        <taxon>Actinomycetes</taxon>
        <taxon>Kitasatosporales</taxon>
        <taxon>Streptomycetaceae</taxon>
        <taxon>Streptomyces</taxon>
    </lineage>
</organism>
<name>A0A291QH12_9ACTN</name>
<reference evidence="9 10" key="1">
    <citation type="submission" date="2017-08" db="EMBL/GenBank/DDBJ databases">
        <title>Complete Genome Sequence of Streptomyces formicae KY5, the formicamycin producer.</title>
        <authorList>
            <person name="Holmes N.A."/>
            <person name="Devine R."/>
            <person name="Qin Z."/>
            <person name="Seipke R.F."/>
            <person name="Wilkinson B."/>
            <person name="Hutchings M.I."/>
        </authorList>
    </citation>
    <scope>NUCLEOTIDE SEQUENCE [LARGE SCALE GENOMIC DNA]</scope>
    <source>
        <strain evidence="9 10">KY5</strain>
    </source>
</reference>
<evidence type="ECO:0000256" key="5">
    <source>
        <dbReference type="ARBA" id="ARBA00023004"/>
    </source>
</evidence>
<dbReference type="InterPro" id="IPR045854">
    <property type="entry name" value="NO2/SO3_Rdtase_4Fe4S_sf"/>
</dbReference>
<evidence type="ECO:0000256" key="2">
    <source>
        <dbReference type="ARBA" id="ARBA00022617"/>
    </source>
</evidence>
<dbReference type="GO" id="GO:0051539">
    <property type="term" value="F:4 iron, 4 sulfur cluster binding"/>
    <property type="evidence" value="ECO:0007669"/>
    <property type="project" value="UniProtKB-KW"/>
</dbReference>
<keyword evidence="1" id="KW-0004">4Fe-4S</keyword>
<dbReference type="InterPro" id="IPR051329">
    <property type="entry name" value="NIR_SIR_4Fe-4S"/>
</dbReference>
<dbReference type="EMBL" id="CP022685">
    <property type="protein sequence ID" value="ATL31100.1"/>
    <property type="molecule type" value="Genomic_DNA"/>
</dbReference>
<evidence type="ECO:0000256" key="1">
    <source>
        <dbReference type="ARBA" id="ARBA00022485"/>
    </source>
</evidence>
<feature type="domain" description="Nitrite/Sulfite reductase ferredoxin-like" evidence="8">
    <location>
        <begin position="39"/>
        <end position="84"/>
    </location>
</feature>
<evidence type="ECO:0000313" key="9">
    <source>
        <dbReference type="EMBL" id="ATL31100.1"/>
    </source>
</evidence>
<evidence type="ECO:0000259" key="8">
    <source>
        <dbReference type="Pfam" id="PF03460"/>
    </source>
</evidence>
<dbReference type="KEGG" id="sfk:KY5_6082"/>
<dbReference type="Pfam" id="PF03460">
    <property type="entry name" value="NIR_SIR_ferr"/>
    <property type="match status" value="1"/>
</dbReference>
<feature type="region of interest" description="Disordered" evidence="7">
    <location>
        <begin position="322"/>
        <end position="366"/>
    </location>
</feature>
<dbReference type="InterPro" id="IPR005117">
    <property type="entry name" value="NiRdtase/SiRdtase_haem-b_fer"/>
</dbReference>
<evidence type="ECO:0000256" key="3">
    <source>
        <dbReference type="ARBA" id="ARBA00022723"/>
    </source>
</evidence>
<dbReference type="Gene3D" id="3.30.413.10">
    <property type="entry name" value="Sulfite Reductase Hemoprotein, domain 1"/>
    <property type="match status" value="1"/>
</dbReference>
<dbReference type="SUPFAM" id="SSF56014">
    <property type="entry name" value="Nitrite and sulphite reductase 4Fe-4S domain-like"/>
    <property type="match status" value="2"/>
</dbReference>
<evidence type="ECO:0000313" key="10">
    <source>
        <dbReference type="Proteomes" id="UP000221011"/>
    </source>
</evidence>
<dbReference type="InterPro" id="IPR036136">
    <property type="entry name" value="Nit/Sulf_reduc_fer-like_dom_sf"/>
</dbReference>
<accession>A0A291QH12</accession>
<dbReference type="GO" id="GO:0016491">
    <property type="term" value="F:oxidoreductase activity"/>
    <property type="evidence" value="ECO:0007669"/>
    <property type="project" value="UniProtKB-KW"/>
</dbReference>
<keyword evidence="6" id="KW-0411">Iron-sulfur</keyword>
<keyword evidence="3" id="KW-0479">Metal-binding</keyword>
<keyword evidence="10" id="KW-1185">Reference proteome</keyword>
<keyword evidence="5" id="KW-0408">Iron</keyword>
<sequence length="557" mass="54529">MLAAMPPTRATSTQQGESLIRDRGDACPGALRLHRADDGSLARLRLPGGLLTSRQVEALATAAERLADGHLSVTSRGNVELRGLGDACGGELATLLADAGLLPSEQHERVRNVVASPLAGIDGLGHADVRLWARELDGLLCAQEWTPELSGRFLFALDDGRGDVAGLGADVTLIAESTGTALLLLGDAAHRVPASAAPRAALAAAAAFLAAARAAGNGAWRVRELPGGQGVGVAKALEEAGIPVTPAERAARDGSPRLVGPAAAASAAAPASAASAVTPAAAAAGPLGLADPAQGGPAAGLAPAASASAAAPASAAQAVAPALGAPTGPPAEGAAGAPDGPAASDASAVGARGGPAASGLSGAGPASGVLGSAAATPSGPPPPGARHGAVLVQAPLGRVSVAQLRALLPAPGGEVRVTPWRGFVVPGFTDEAARERLRVLADAGFVTEPGSPWLGVGACTGRPGCAKSLADVRADAVPGNGGLPVHWSGCERRCGHPHGDWVDVLATGDGRYEVTVRTGGSAVPVTGPTVADAVTTARATRRTTIPITTTTPTTTTR</sequence>
<dbReference type="AlphaFoldDB" id="A0A291QH12"/>
<keyword evidence="4" id="KW-0560">Oxidoreductase</keyword>
<proteinExistence type="predicted"/>
<dbReference type="Gene3D" id="3.90.480.10">
    <property type="entry name" value="Sulfite Reductase Hemoprotein,Domain 2"/>
    <property type="match status" value="1"/>
</dbReference>
<evidence type="ECO:0000256" key="7">
    <source>
        <dbReference type="SAM" id="MobiDB-lite"/>
    </source>
</evidence>
<evidence type="ECO:0000256" key="6">
    <source>
        <dbReference type="ARBA" id="ARBA00023014"/>
    </source>
</evidence>
<dbReference type="PANTHER" id="PTHR32439">
    <property type="entry name" value="FERREDOXIN--NITRITE REDUCTASE, CHLOROPLASTIC"/>
    <property type="match status" value="1"/>
</dbReference>
<dbReference type="Proteomes" id="UP000221011">
    <property type="component" value="Chromosome"/>
</dbReference>
<dbReference type="GO" id="GO:0046872">
    <property type="term" value="F:metal ion binding"/>
    <property type="evidence" value="ECO:0007669"/>
    <property type="project" value="UniProtKB-KW"/>
</dbReference>
<feature type="region of interest" description="Disordered" evidence="7">
    <location>
        <begin position="1"/>
        <end position="23"/>
    </location>
</feature>
<dbReference type="PANTHER" id="PTHR32439:SF9">
    <property type="entry name" value="BLR3264 PROTEIN"/>
    <property type="match status" value="1"/>
</dbReference>